<feature type="domain" description="DUF8128" evidence="2">
    <location>
        <begin position="55"/>
        <end position="405"/>
    </location>
</feature>
<evidence type="ECO:0000259" key="2">
    <source>
        <dbReference type="Pfam" id="PF26449"/>
    </source>
</evidence>
<dbReference type="Proteomes" id="UP000033977">
    <property type="component" value="Unassembled WGS sequence"/>
</dbReference>
<sequence length="428" mass="49921">MADIILNDPVVKEFIFWASRTWFLWMPILFFFIFRDSWLHYVRANFISTKKYILLEVRIPREVSKSPKAMESIFAGIHGAARKGNLIDRYWDGWVTPWFSLEVIGDETGIHFYIWTMEFFKRMFEAQIYAQYPSSEVRVVEDYTKSLPAVLPDKDWNLWGTEFVLTKPDAYPIRTYEDFVLEDISSKEEERKIDPLSSLFEFFGQLRPGERLWIQMLVRAADDKWKKEGEVLVAKMTGKKAVSKSPLITQLVDAIHDTVKTILGVSAESKPTKKESDQFRMLNLSPGERTTIEAIERNIAKIGFEVCIRWIYLAKRDVYNFLAVPAMFGIFKQFSSQSLNGFKTNKKITVSIDYFFKNYREPKRKQRLFKSYKLRSVFLPPYKRRSKPFVLSSSELATVYHFPGMVVAAPTTPRIEAKRGAPPPNLPI</sequence>
<keyword evidence="1" id="KW-0812">Transmembrane</keyword>
<keyword evidence="1" id="KW-1133">Transmembrane helix</keyword>
<name>A0A0G1ID70_9BACT</name>
<dbReference type="InterPro" id="IPR058441">
    <property type="entry name" value="DUF8128"/>
</dbReference>
<keyword evidence="1" id="KW-0472">Membrane</keyword>
<gene>
    <name evidence="3" type="ORF">UW49_C0005G0029</name>
</gene>
<reference evidence="3 4" key="1">
    <citation type="journal article" date="2015" name="Nature">
        <title>rRNA introns, odd ribosomes, and small enigmatic genomes across a large radiation of phyla.</title>
        <authorList>
            <person name="Brown C.T."/>
            <person name="Hug L.A."/>
            <person name="Thomas B.C."/>
            <person name="Sharon I."/>
            <person name="Castelle C.J."/>
            <person name="Singh A."/>
            <person name="Wilkins M.J."/>
            <person name="Williams K.H."/>
            <person name="Banfield J.F."/>
        </authorList>
    </citation>
    <scope>NUCLEOTIDE SEQUENCE [LARGE SCALE GENOMIC DNA]</scope>
</reference>
<evidence type="ECO:0000313" key="4">
    <source>
        <dbReference type="Proteomes" id="UP000033977"/>
    </source>
</evidence>
<evidence type="ECO:0000256" key="1">
    <source>
        <dbReference type="SAM" id="Phobius"/>
    </source>
</evidence>
<accession>A0A0G1ID70</accession>
<dbReference type="Pfam" id="PF26449">
    <property type="entry name" value="DUF8128"/>
    <property type="match status" value="1"/>
</dbReference>
<organism evidence="3 4">
    <name type="scientific">Candidatus Giovannonibacteria bacterium GW2011_GWB1_44_23</name>
    <dbReference type="NCBI Taxonomy" id="1618652"/>
    <lineage>
        <taxon>Bacteria</taxon>
        <taxon>Candidatus Giovannoniibacteriota</taxon>
    </lineage>
</organism>
<protein>
    <recommendedName>
        <fullName evidence="2">DUF8128 domain-containing protein</fullName>
    </recommendedName>
</protein>
<feature type="transmembrane region" description="Helical" evidence="1">
    <location>
        <begin position="14"/>
        <end position="34"/>
    </location>
</feature>
<dbReference type="EMBL" id="LCIN01000005">
    <property type="protein sequence ID" value="KKT57341.1"/>
    <property type="molecule type" value="Genomic_DNA"/>
</dbReference>
<proteinExistence type="predicted"/>
<dbReference type="AlphaFoldDB" id="A0A0G1ID70"/>
<comment type="caution">
    <text evidence="3">The sequence shown here is derived from an EMBL/GenBank/DDBJ whole genome shotgun (WGS) entry which is preliminary data.</text>
</comment>
<evidence type="ECO:0000313" key="3">
    <source>
        <dbReference type="EMBL" id="KKT57341.1"/>
    </source>
</evidence>